<reference evidence="3" key="1">
    <citation type="submission" date="2020-11" db="EMBL/GenBank/DDBJ databases">
        <authorList>
            <consortium name="DOE Joint Genome Institute"/>
            <person name="Ahrendt S."/>
            <person name="Riley R."/>
            <person name="Andreopoulos W."/>
            <person name="Labutti K."/>
            <person name="Pangilinan J."/>
            <person name="Ruiz-Duenas F.J."/>
            <person name="Barrasa J.M."/>
            <person name="Sanchez-Garcia M."/>
            <person name="Camarero S."/>
            <person name="Miyauchi S."/>
            <person name="Serrano A."/>
            <person name="Linde D."/>
            <person name="Babiker R."/>
            <person name="Drula E."/>
            <person name="Ayuso-Fernandez I."/>
            <person name="Pacheco R."/>
            <person name="Padilla G."/>
            <person name="Ferreira P."/>
            <person name="Barriuso J."/>
            <person name="Kellner H."/>
            <person name="Castanera R."/>
            <person name="Alfaro M."/>
            <person name="Ramirez L."/>
            <person name="Pisabarro A.G."/>
            <person name="Kuo A."/>
            <person name="Tritt A."/>
            <person name="Lipzen A."/>
            <person name="He G."/>
            <person name="Yan M."/>
            <person name="Ng V."/>
            <person name="Cullen D."/>
            <person name="Martin F."/>
            <person name="Rosso M.-N."/>
            <person name="Henrissat B."/>
            <person name="Hibbett D."/>
            <person name="Martinez A.T."/>
            <person name="Grigoriev I.V."/>
        </authorList>
    </citation>
    <scope>NUCLEOTIDE SEQUENCE</scope>
    <source>
        <strain evidence="3">CBS 247.69</strain>
    </source>
</reference>
<feature type="compositionally biased region" description="Low complexity" evidence="1">
    <location>
        <begin position="66"/>
        <end position="75"/>
    </location>
</feature>
<dbReference type="PANTHER" id="PTHR13132">
    <property type="entry name" value="ALPHA- 1,6 -FUCOSYLTRANSFERASE"/>
    <property type="match status" value="1"/>
</dbReference>
<comment type="caution">
    <text evidence="3">The sequence shown here is derived from an EMBL/GenBank/DDBJ whole genome shotgun (WGS) entry which is preliminary data.</text>
</comment>
<evidence type="ECO:0000256" key="1">
    <source>
        <dbReference type="SAM" id="MobiDB-lite"/>
    </source>
</evidence>
<evidence type="ECO:0000313" key="3">
    <source>
        <dbReference type="EMBL" id="KAF9469629.1"/>
    </source>
</evidence>
<keyword evidence="4" id="KW-1185">Reference proteome</keyword>
<evidence type="ECO:0000256" key="2">
    <source>
        <dbReference type="SAM" id="Phobius"/>
    </source>
</evidence>
<sequence>MPRPRPLTNLTSARPTTDYQQLTPRTPHSRSGRAEEGYTEFELQQLNENDDDYATETQQQAVPLLSSSASDSFPSTGYRHRGDDFQDEDKDRRAGKLDFNTIMTRLPLVMGGLVAGFLFILVVFSYDRPERLHRYFGAKVPGNSSSPSESSAPNENTTSSIPPHNLISYANYTKFPLLGSEYRNECHKLNQGFMSHGKYWEPHETGMMDVAHHESNSDYMLPEGQRTAVCSSTITYQLDGEVGLLADLALMAQAAALARDQNRTFLVDDTYWNRGKWTDHFQNVRTRQPGPERGCRAPPAEELVACPRLASFQVVNSRTAKFHFGHGFEDAYEDAYAHQLNRVRPMFDAALISLQQTIRPNAENAALIRAVRAELSEILSLHSKDVSPYLGVHIRRGDRRPASWSFHGGYVPTSDYVQSAEDTWERLNPGKPLTVYIASDVPSAQREYLELSDSRHTAFSLSQSKDSKVQALASPQEYVQKEFNELEKSQRIRATRGMIIDFALLSGLWAWKDEITPDATICTLSSNVCKLSAVGLGWKKAFGEVDKMGYIDQQQKGWVEIDQKGQIVPVWEPFELFT</sequence>
<dbReference type="GO" id="GO:0046921">
    <property type="term" value="F:alpha-(1-&gt;6)-fucosyltransferase activity"/>
    <property type="evidence" value="ECO:0007669"/>
    <property type="project" value="TreeGrafter"/>
</dbReference>
<feature type="compositionally biased region" description="Low complexity" evidence="1">
    <location>
        <begin position="143"/>
        <end position="156"/>
    </location>
</feature>
<feature type="region of interest" description="Disordered" evidence="1">
    <location>
        <begin position="138"/>
        <end position="162"/>
    </location>
</feature>
<keyword evidence="2" id="KW-0812">Transmembrane</keyword>
<dbReference type="OrthoDB" id="2392789at2759"/>
<dbReference type="Gene3D" id="3.40.50.11350">
    <property type="match status" value="1"/>
</dbReference>
<keyword evidence="2" id="KW-1133">Transmembrane helix</keyword>
<feature type="compositionally biased region" description="Basic and acidic residues" evidence="1">
    <location>
        <begin position="80"/>
        <end position="89"/>
    </location>
</feature>
<dbReference type="Proteomes" id="UP000807353">
    <property type="component" value="Unassembled WGS sequence"/>
</dbReference>
<accession>A0A9P6CR35</accession>
<gene>
    <name evidence="3" type="ORF">BDZ94DRAFT_1278821</name>
</gene>
<protein>
    <submittedName>
        <fullName evidence="3">Uncharacterized protein</fullName>
    </submittedName>
</protein>
<evidence type="ECO:0000313" key="4">
    <source>
        <dbReference type="Proteomes" id="UP000807353"/>
    </source>
</evidence>
<organism evidence="3 4">
    <name type="scientific">Collybia nuda</name>
    <dbReference type="NCBI Taxonomy" id="64659"/>
    <lineage>
        <taxon>Eukaryota</taxon>
        <taxon>Fungi</taxon>
        <taxon>Dikarya</taxon>
        <taxon>Basidiomycota</taxon>
        <taxon>Agaricomycotina</taxon>
        <taxon>Agaricomycetes</taxon>
        <taxon>Agaricomycetidae</taxon>
        <taxon>Agaricales</taxon>
        <taxon>Tricholomatineae</taxon>
        <taxon>Clitocybaceae</taxon>
        <taxon>Collybia</taxon>
    </lineage>
</organism>
<feature type="region of interest" description="Disordered" evidence="1">
    <location>
        <begin position="1"/>
        <end position="40"/>
    </location>
</feature>
<dbReference type="EMBL" id="MU150229">
    <property type="protein sequence ID" value="KAF9469629.1"/>
    <property type="molecule type" value="Genomic_DNA"/>
</dbReference>
<dbReference type="GO" id="GO:0006487">
    <property type="term" value="P:protein N-linked glycosylation"/>
    <property type="evidence" value="ECO:0007669"/>
    <property type="project" value="TreeGrafter"/>
</dbReference>
<dbReference type="PANTHER" id="PTHR13132:SF29">
    <property type="entry name" value="ALPHA-(1,6)-FUCOSYLTRANSFERASE"/>
    <property type="match status" value="1"/>
</dbReference>
<feature type="region of interest" description="Disordered" evidence="1">
    <location>
        <begin position="64"/>
        <end position="89"/>
    </location>
</feature>
<keyword evidence="2" id="KW-0472">Membrane</keyword>
<dbReference type="AlphaFoldDB" id="A0A9P6CR35"/>
<feature type="compositionally biased region" description="Polar residues" evidence="1">
    <location>
        <begin position="8"/>
        <end position="26"/>
    </location>
</feature>
<feature type="transmembrane region" description="Helical" evidence="2">
    <location>
        <begin position="106"/>
        <end position="126"/>
    </location>
</feature>
<name>A0A9P6CR35_9AGAR</name>
<proteinExistence type="predicted"/>